<evidence type="ECO:0000256" key="1">
    <source>
        <dbReference type="ARBA" id="ARBA00003195"/>
    </source>
</evidence>
<keyword evidence="5" id="KW-0813">Transport</keyword>
<accession>A0A0H5S3W7</accession>
<dbReference type="GO" id="GO:0005743">
    <property type="term" value="C:mitochondrial inner membrane"/>
    <property type="evidence" value="ECO:0007669"/>
    <property type="project" value="UniProtKB-SubCell"/>
</dbReference>
<evidence type="ECO:0000256" key="5">
    <source>
        <dbReference type="ARBA" id="ARBA00022448"/>
    </source>
</evidence>
<evidence type="ECO:0000256" key="7">
    <source>
        <dbReference type="ARBA" id="ARBA00022792"/>
    </source>
</evidence>
<dbReference type="Proteomes" id="UP000006672">
    <property type="component" value="Unassembled WGS sequence"/>
</dbReference>
<dbReference type="OMA" id="LWGWFVY"/>
<evidence type="ECO:0000256" key="11">
    <source>
        <dbReference type="ARBA" id="ARBA00023136"/>
    </source>
</evidence>
<comment type="subcellular location">
    <subcellularLocation>
        <location evidence="2">Mitochondrion inner membrane</location>
        <topology evidence="2">Peripheral membrane protein</topology>
        <orientation evidence="2">Matrix side</orientation>
    </subcellularLocation>
</comment>
<evidence type="ECO:0000256" key="2">
    <source>
        <dbReference type="ARBA" id="ARBA00004443"/>
    </source>
</evidence>
<dbReference type="PANTHER" id="PTHR15223:SF1">
    <property type="entry name" value="NADH DEHYDROGENASE [UBIQUINONE] 1 BETA SUBCOMPLEX SUBUNIT 2, MITOCHONDRIAL"/>
    <property type="match status" value="1"/>
</dbReference>
<comment type="function">
    <text evidence="1">Accessory subunit of the mitochondrial membrane respiratory chain NADH dehydrogenase (Complex I), that is believed not to be involved in catalysis. Complex I functions in the transfer of electrons from NADH to the respiratory chain. The immediate electron acceptor for the enzyme is believed to be ubiquinone.</text>
</comment>
<reference evidence="13" key="2">
    <citation type="submission" date="2012-12" db="EMBL/GenBank/DDBJ databases">
        <authorList>
            <person name="Gao Y.W."/>
            <person name="Fan S.T."/>
            <person name="Sun H.T."/>
            <person name="Wang Z."/>
            <person name="Gao X.L."/>
            <person name="Li Y.G."/>
            <person name="Wang T.C."/>
            <person name="Zhang K."/>
            <person name="Xu W.W."/>
            <person name="Yu Z.J."/>
            <person name="Xia X.Z."/>
        </authorList>
    </citation>
    <scope>NUCLEOTIDE SEQUENCE</scope>
    <source>
        <strain evidence="13">FR3</strain>
    </source>
</reference>
<comment type="similarity">
    <text evidence="3">Belongs to the complex I NDUFB2 subunit family.</text>
</comment>
<proteinExistence type="inferred from homology"/>
<evidence type="ECO:0000256" key="10">
    <source>
        <dbReference type="ARBA" id="ARBA00023128"/>
    </source>
</evidence>
<evidence type="ECO:0000256" key="12">
    <source>
        <dbReference type="SAM" id="MobiDB-lite"/>
    </source>
</evidence>
<keyword evidence="14" id="KW-1185">Reference proteome</keyword>
<evidence type="ECO:0000256" key="9">
    <source>
        <dbReference type="ARBA" id="ARBA00022982"/>
    </source>
</evidence>
<reference evidence="15" key="3">
    <citation type="submission" date="2022-04" db="UniProtKB">
        <authorList>
            <consortium name="WormBaseParasite"/>
        </authorList>
    </citation>
    <scope>IDENTIFICATION</scope>
</reference>
<sequence>MLLVRAVQCSRILRPIGKFAFLRYAPSILSSNGALRTKWLSGKDAEGPEIAVGPKSGADDDPITNTTDKPYLGEPDDPPLQMWYYREAPPQSTTRLENLMITLTSSLLWGWFVYHLYYNYGDLIGEYYIPSPEEFSDEELGIPPDDAPDPEYWGDHPLSRGM</sequence>
<dbReference type="PANTHER" id="PTHR15223">
    <property type="entry name" value="NADH-UBIQUINONE OXIDOREDUCTASE AGGG SUBUNIT"/>
    <property type="match status" value="1"/>
</dbReference>
<evidence type="ECO:0000256" key="8">
    <source>
        <dbReference type="ARBA" id="ARBA00022946"/>
    </source>
</evidence>
<keyword evidence="6" id="KW-0679">Respiratory chain</keyword>
<keyword evidence="10" id="KW-0496">Mitochondrion</keyword>
<dbReference type="GO" id="GO:0032981">
    <property type="term" value="P:mitochondrial respiratory chain complex I assembly"/>
    <property type="evidence" value="ECO:0007669"/>
    <property type="project" value="TreeGrafter"/>
</dbReference>
<evidence type="ECO:0000313" key="14">
    <source>
        <dbReference type="Proteomes" id="UP000006672"/>
    </source>
</evidence>
<feature type="region of interest" description="Disordered" evidence="12">
    <location>
        <begin position="50"/>
        <end position="76"/>
    </location>
</feature>
<protein>
    <submittedName>
        <fullName evidence="13 15">Bm4093</fullName>
    </submittedName>
</protein>
<dbReference type="Pfam" id="PF14813">
    <property type="entry name" value="NADH_B2"/>
    <property type="match status" value="1"/>
</dbReference>
<keyword evidence="9" id="KW-0249">Electron transport</keyword>
<keyword evidence="11" id="KW-0472">Membrane</keyword>
<comment type="subunit">
    <text evidence="4">Complex I is composed of 45 different subunits.</text>
</comment>
<name>A0A0H5S3W7_BRUMA</name>
<feature type="region of interest" description="Disordered" evidence="12">
    <location>
        <begin position="136"/>
        <end position="162"/>
    </location>
</feature>
<evidence type="ECO:0000313" key="15">
    <source>
        <dbReference type="WBParaSite" id="Bm4093.1"/>
    </source>
</evidence>
<evidence type="ECO:0000313" key="16">
    <source>
        <dbReference type="WormBase" id="Bm4093"/>
    </source>
</evidence>
<dbReference type="WBParaSite" id="Bm4093.1">
    <property type="protein sequence ID" value="Bm4093.1"/>
    <property type="gene ID" value="WBGene00224354"/>
</dbReference>
<keyword evidence="8" id="KW-0809">Transit peptide</keyword>
<evidence type="ECO:0000256" key="4">
    <source>
        <dbReference type="ARBA" id="ARBA00011533"/>
    </source>
</evidence>
<dbReference type="InterPro" id="IPR026627">
    <property type="entry name" value="NDUFB2_animal"/>
</dbReference>
<keyword evidence="7" id="KW-0999">Mitochondrion inner membrane</keyword>
<reference evidence="13 14" key="1">
    <citation type="journal article" date="2007" name="Science">
        <title>Draft genome of the filarial nematode parasite Brugia malayi.</title>
        <authorList>
            <person name="Ghedin E."/>
            <person name="Wang S."/>
            <person name="Spiro D."/>
            <person name="Caler E."/>
            <person name="Zhao Q."/>
            <person name="Crabtree J."/>
            <person name="Allen J.E."/>
            <person name="Delcher A.L."/>
            <person name="Guiliano D.B."/>
            <person name="Miranda-Saavedra D."/>
            <person name="Angiuoli S.V."/>
            <person name="Creasy T."/>
            <person name="Amedeo P."/>
            <person name="Haas B."/>
            <person name="El-Sayed N.M."/>
            <person name="Wortman J.R."/>
            <person name="Feldblyum T."/>
            <person name="Tallon L."/>
            <person name="Schatz M."/>
            <person name="Shumway M."/>
            <person name="Koo H."/>
            <person name="Salzberg S.L."/>
            <person name="Schobel S."/>
            <person name="Pertea M."/>
            <person name="Pop M."/>
            <person name="White O."/>
            <person name="Barton G.J."/>
            <person name="Carlow C.K."/>
            <person name="Crawford M.J."/>
            <person name="Daub J."/>
            <person name="Dimmic M.W."/>
            <person name="Estes C.F."/>
            <person name="Foster J.M."/>
            <person name="Ganatra M."/>
            <person name="Gregory W.F."/>
            <person name="Johnson N.M."/>
            <person name="Jin J."/>
            <person name="Komuniecki R."/>
            <person name="Korf I."/>
            <person name="Kumar S."/>
            <person name="Laney S."/>
            <person name="Li B.W."/>
            <person name="Li W."/>
            <person name="Lindblom T.H."/>
            <person name="Lustigman S."/>
            <person name="Ma D."/>
            <person name="Maina C.V."/>
            <person name="Martin D.M."/>
            <person name="McCarter J.P."/>
            <person name="McReynolds L."/>
            <person name="Mitreva M."/>
            <person name="Nutman T.B."/>
            <person name="Parkinson J."/>
            <person name="Peregrin-Alvarez J.M."/>
            <person name="Poole C."/>
            <person name="Ren Q."/>
            <person name="Saunders L."/>
            <person name="Sluder A.E."/>
            <person name="Smith K."/>
            <person name="Stanke M."/>
            <person name="Unnasch T.R."/>
            <person name="Ware J."/>
            <person name="Wei A.D."/>
            <person name="Weil G."/>
            <person name="Williams D.J."/>
            <person name="Zhang Y."/>
            <person name="Williams S.A."/>
            <person name="Fraser-Liggett C."/>
            <person name="Slatko B."/>
            <person name="Blaxter M.L."/>
            <person name="Scott A.L."/>
        </authorList>
    </citation>
    <scope>NUCLEOTIDE SEQUENCE</scope>
    <source>
        <strain evidence="13 14">FR3</strain>
    </source>
</reference>
<dbReference type="GO" id="GO:0045271">
    <property type="term" value="C:respiratory chain complex I"/>
    <property type="evidence" value="ECO:0007669"/>
    <property type="project" value="InterPro"/>
</dbReference>
<evidence type="ECO:0000256" key="3">
    <source>
        <dbReference type="ARBA" id="ARBA00005923"/>
    </source>
</evidence>
<dbReference type="EMBL" id="LN856856">
    <property type="protein sequence ID" value="CRZ23293.1"/>
    <property type="molecule type" value="Genomic_DNA"/>
</dbReference>
<organism evidence="13">
    <name type="scientific">Brugia malayi</name>
    <name type="common">Filarial nematode worm</name>
    <dbReference type="NCBI Taxonomy" id="6279"/>
    <lineage>
        <taxon>Eukaryota</taxon>
        <taxon>Metazoa</taxon>
        <taxon>Ecdysozoa</taxon>
        <taxon>Nematoda</taxon>
        <taxon>Chromadorea</taxon>
        <taxon>Rhabditida</taxon>
        <taxon>Spirurina</taxon>
        <taxon>Spiruromorpha</taxon>
        <taxon>Filarioidea</taxon>
        <taxon>Onchocercidae</taxon>
        <taxon>Brugia</taxon>
    </lineage>
</organism>
<evidence type="ECO:0000313" key="13">
    <source>
        <dbReference type="EMBL" id="CRZ23293.1"/>
    </source>
</evidence>
<dbReference type="WormBase" id="Bm4093">
    <property type="protein sequence ID" value="BM00142"/>
    <property type="gene ID" value="WBGene00224354"/>
</dbReference>
<dbReference type="AlphaFoldDB" id="A0A0H5S3W7"/>
<gene>
    <name evidence="15" type="primary">Bm1_04880</name>
    <name evidence="13 16" type="ORF">Bm4093</name>
    <name evidence="13" type="ORF">BM_Bm4093</name>
</gene>
<feature type="compositionally biased region" description="Basic and acidic residues" evidence="12">
    <location>
        <begin position="153"/>
        <end position="162"/>
    </location>
</feature>
<evidence type="ECO:0000256" key="6">
    <source>
        <dbReference type="ARBA" id="ARBA00022660"/>
    </source>
</evidence>